<comment type="caution">
    <text evidence="3">The sequence shown here is derived from an EMBL/GenBank/DDBJ whole genome shotgun (WGS) entry which is preliminary data.</text>
</comment>
<dbReference type="OrthoDB" id="3009728at2759"/>
<dbReference type="EMBL" id="VFLP01000065">
    <property type="protein sequence ID" value="TRX89604.1"/>
    <property type="molecule type" value="Genomic_DNA"/>
</dbReference>
<evidence type="ECO:0000313" key="4">
    <source>
        <dbReference type="Proteomes" id="UP000319160"/>
    </source>
</evidence>
<organism evidence="3 4">
    <name type="scientific">Xylaria flabelliformis</name>
    <dbReference type="NCBI Taxonomy" id="2512241"/>
    <lineage>
        <taxon>Eukaryota</taxon>
        <taxon>Fungi</taxon>
        <taxon>Dikarya</taxon>
        <taxon>Ascomycota</taxon>
        <taxon>Pezizomycotina</taxon>
        <taxon>Sordariomycetes</taxon>
        <taxon>Xylariomycetidae</taxon>
        <taxon>Xylariales</taxon>
        <taxon>Xylariaceae</taxon>
        <taxon>Xylaria</taxon>
    </lineage>
</organism>
<feature type="transmembrane region" description="Helical" evidence="1">
    <location>
        <begin position="244"/>
        <end position="263"/>
    </location>
</feature>
<keyword evidence="2" id="KW-0732">Signal</keyword>
<dbReference type="AlphaFoldDB" id="A0A553HNR2"/>
<dbReference type="Proteomes" id="UP000319160">
    <property type="component" value="Unassembled WGS sequence"/>
</dbReference>
<feature type="transmembrane region" description="Helical" evidence="1">
    <location>
        <begin position="358"/>
        <end position="375"/>
    </location>
</feature>
<accession>A0A553HNR2</accession>
<keyword evidence="1" id="KW-0812">Transmembrane</keyword>
<name>A0A553HNR2_9PEZI</name>
<evidence type="ECO:0000256" key="1">
    <source>
        <dbReference type="SAM" id="Phobius"/>
    </source>
</evidence>
<feature type="transmembrane region" description="Helical" evidence="1">
    <location>
        <begin position="203"/>
        <end position="224"/>
    </location>
</feature>
<sequence length="431" mass="48500">MHWHLGVFGFLIQLWITPAFGVRYIFGYPQPQTQFLDWYEQYGYVFATALKYNCTQQYQNYLYGVGTSVDIKFTGFDEPVVQYGPGSNITIDFQGGGDAPSSVTEPVITCLFNYTSDYIKSSMSSAQVLLGLTPTIVALLGPSPTELSLLTVIARRPGLAILLALACPSVYLSRAFDSTSPLDILKERPGRLKQWRPKGWRKFGLVIFQYLVALGMLANVSVLYYQLGVRTICMFWSNATVVPLVWGMLVLPIHIAATVVFRLQARRAYSDESSLHALQSYSFKQWLKDSKKRVLELRKTEFVPAASQQNVFVYTYSESKVLICLNWLLTPSIIIHVIFGTLVLSSLTFIGPRDALEVIGRFMVSVLVCRALLMYEIAGVRDRYNSTDGGPVHILPFQEPDELISEEDDESKMKHVHVVEIARPSEAVGHY</sequence>
<keyword evidence="1" id="KW-0472">Membrane</keyword>
<reference evidence="4" key="1">
    <citation type="submission" date="2019-06" db="EMBL/GenBank/DDBJ databases">
        <title>Draft genome sequence of the griseofulvin-producing fungus Xylaria cubensis strain G536.</title>
        <authorList>
            <person name="Mead M.E."/>
            <person name="Raja H.A."/>
            <person name="Steenwyk J.L."/>
            <person name="Knowles S.L."/>
            <person name="Oberlies N.H."/>
            <person name="Rokas A."/>
        </authorList>
    </citation>
    <scope>NUCLEOTIDE SEQUENCE [LARGE SCALE GENOMIC DNA]</scope>
    <source>
        <strain evidence="4">G536</strain>
    </source>
</reference>
<proteinExistence type="predicted"/>
<keyword evidence="1" id="KW-1133">Transmembrane helix</keyword>
<evidence type="ECO:0000256" key="2">
    <source>
        <dbReference type="SAM" id="SignalP"/>
    </source>
</evidence>
<gene>
    <name evidence="3" type="ORF">FHL15_009513</name>
</gene>
<feature type="transmembrane region" description="Helical" evidence="1">
    <location>
        <begin position="327"/>
        <end position="352"/>
    </location>
</feature>
<keyword evidence="4" id="KW-1185">Reference proteome</keyword>
<evidence type="ECO:0000313" key="3">
    <source>
        <dbReference type="EMBL" id="TRX89604.1"/>
    </source>
</evidence>
<protein>
    <submittedName>
        <fullName evidence="3">Uncharacterized protein</fullName>
    </submittedName>
</protein>
<feature type="signal peptide" evidence="2">
    <location>
        <begin position="1"/>
        <end position="21"/>
    </location>
</feature>
<feature type="chain" id="PRO_5021928611" evidence="2">
    <location>
        <begin position="22"/>
        <end position="431"/>
    </location>
</feature>